<gene>
    <name evidence="2" type="ORF">SAMN04487766_1224</name>
</gene>
<accession>A0A1H0A7E4</accession>
<dbReference type="Proteomes" id="UP000199671">
    <property type="component" value="Unassembled WGS sequence"/>
</dbReference>
<keyword evidence="1" id="KW-0812">Transmembrane</keyword>
<name>A0A1H0A7E4_9ACTO</name>
<protein>
    <submittedName>
        <fullName evidence="2">Uncharacterized protein</fullName>
    </submittedName>
</protein>
<dbReference type="RefSeq" id="WP_143008981.1">
    <property type="nucleotide sequence ID" value="NZ_FNHU01000022.1"/>
</dbReference>
<proteinExistence type="predicted"/>
<evidence type="ECO:0000313" key="2">
    <source>
        <dbReference type="EMBL" id="SDN28686.1"/>
    </source>
</evidence>
<evidence type="ECO:0000313" key="3">
    <source>
        <dbReference type="Proteomes" id="UP000199671"/>
    </source>
</evidence>
<keyword evidence="1" id="KW-1133">Transmembrane helix</keyword>
<feature type="transmembrane region" description="Helical" evidence="1">
    <location>
        <begin position="24"/>
        <end position="42"/>
    </location>
</feature>
<keyword evidence="1" id="KW-0472">Membrane</keyword>
<evidence type="ECO:0000256" key="1">
    <source>
        <dbReference type="SAM" id="Phobius"/>
    </source>
</evidence>
<organism evidence="2 3">
    <name type="scientific">Actinomyces ruminicola</name>
    <dbReference type="NCBI Taxonomy" id="332524"/>
    <lineage>
        <taxon>Bacteria</taxon>
        <taxon>Bacillati</taxon>
        <taxon>Actinomycetota</taxon>
        <taxon>Actinomycetes</taxon>
        <taxon>Actinomycetales</taxon>
        <taxon>Actinomycetaceae</taxon>
        <taxon>Actinomyces</taxon>
    </lineage>
</organism>
<reference evidence="2 3" key="1">
    <citation type="submission" date="2016-10" db="EMBL/GenBank/DDBJ databases">
        <authorList>
            <person name="de Groot N.N."/>
        </authorList>
    </citation>
    <scope>NUCLEOTIDE SEQUENCE [LARGE SCALE GENOMIC DNA]</scope>
    <source>
        <strain evidence="2 3">KPR-7B</strain>
    </source>
</reference>
<dbReference type="AlphaFoldDB" id="A0A1H0A7E4"/>
<dbReference type="EMBL" id="FNHU01000022">
    <property type="protein sequence ID" value="SDN28686.1"/>
    <property type="molecule type" value="Genomic_DNA"/>
</dbReference>
<sequence length="169" mass="18164">MSAFDKVAAPAPDSGRARRVPRRLLGLTAASAAVGGGAWWWLRSTGAAAVRPVKVMAEDPMGADTIAGYQAVCSSQSPSPGVLSKPSTVWLRHWFRDDAVAQEDLMSELVDYAVEHGWAGGEYSLPGAWESSRQDQRLDDSLNLLISLVDDVDPADALHGTVRVSLTYR</sequence>
<dbReference type="OrthoDB" id="3260408at2"/>